<dbReference type="RefSeq" id="WP_051233232.1">
    <property type="nucleotide sequence ID" value="NZ_AUII01000019.1"/>
</dbReference>
<protein>
    <recommendedName>
        <fullName evidence="3">Lipoprotein</fullName>
    </recommendedName>
</protein>
<evidence type="ECO:0000313" key="1">
    <source>
        <dbReference type="EMBL" id="GEL18057.1"/>
    </source>
</evidence>
<evidence type="ECO:0000313" key="2">
    <source>
        <dbReference type="Proteomes" id="UP000321328"/>
    </source>
</evidence>
<accession>A0A511D026</accession>
<gene>
    <name evidence="1" type="ORF">PA7_18940</name>
</gene>
<keyword evidence="2" id="KW-1185">Reference proteome</keyword>
<comment type="caution">
    <text evidence="1">The sequence shown here is derived from an EMBL/GenBank/DDBJ whole genome shotgun (WGS) entry which is preliminary data.</text>
</comment>
<proteinExistence type="predicted"/>
<dbReference type="EMBL" id="BJVI01000015">
    <property type="protein sequence ID" value="GEL18057.1"/>
    <property type="molecule type" value="Genomic_DNA"/>
</dbReference>
<organism evidence="1 2">
    <name type="scientific">Pseudonocardia asaccharolytica DSM 44247 = NBRC 16224</name>
    <dbReference type="NCBI Taxonomy" id="1123024"/>
    <lineage>
        <taxon>Bacteria</taxon>
        <taxon>Bacillati</taxon>
        <taxon>Actinomycetota</taxon>
        <taxon>Actinomycetes</taxon>
        <taxon>Pseudonocardiales</taxon>
        <taxon>Pseudonocardiaceae</taxon>
        <taxon>Pseudonocardia</taxon>
    </lineage>
</organism>
<dbReference type="AlphaFoldDB" id="A0A511D026"/>
<name>A0A511D026_9PSEU</name>
<sequence length="541" mass="56135">MALLVPLILVLLAAGCSRQPSTPQAPQLRDLGERPVVVSGADAAALAVATSAALYRSAPVVVLAADDDLAGQARSASLAVALGVPALVAPAAGQDGPVRDELGRLGAAVVLAVGTAAAWARAQDGGPAVVEAPADPAALERLTGRRFGAPEPIDSARLVADVAALGRNPTALLAADPPVPDRTDRGSDQVLPTVTPAVREASVLVLAQATPDQALAVATARASGAQVRVLAVPDPRAAAGLATVLNEHPAGRVVALGAAFGTPEVLRGRLEAAATGAELPGGGQVLFPGRHMVALYGHPGAPALGVLGEQPVDAAVRRAQRLARSYQSLVADPVVPAFEIIATVADSAPGPDGDYSAESSVTDLRPWVDAARAAGMYVVLDLQPGRADFLSQARRYTELLTEPHVGLALDPEWRLGPGQLHRVQIGSVTAAEINTVVEWLADLTRDHHLPQKLLMLHQFQLGMISDRGQVDTGRDELAVLIHADGFGTPELKFGTWNALHADPPPNLWWGWKNFYDEDTPTFTPAQTVAVGPISPVFISYQ</sequence>
<evidence type="ECO:0008006" key="3">
    <source>
        <dbReference type="Google" id="ProtNLM"/>
    </source>
</evidence>
<reference evidence="1 2" key="1">
    <citation type="submission" date="2019-07" db="EMBL/GenBank/DDBJ databases">
        <title>Whole genome shotgun sequence of Pseudonocardia asaccharolytica NBRC 16224.</title>
        <authorList>
            <person name="Hosoyama A."/>
            <person name="Uohara A."/>
            <person name="Ohji S."/>
            <person name="Ichikawa N."/>
        </authorList>
    </citation>
    <scope>NUCLEOTIDE SEQUENCE [LARGE SCALE GENOMIC DNA]</scope>
    <source>
        <strain evidence="1 2">NBRC 16224</strain>
    </source>
</reference>
<dbReference type="STRING" id="1123024.GCA_000423625_03561"/>
<dbReference type="Proteomes" id="UP000321328">
    <property type="component" value="Unassembled WGS sequence"/>
</dbReference>